<feature type="transmembrane region" description="Helical" evidence="1">
    <location>
        <begin position="89"/>
        <end position="107"/>
    </location>
</feature>
<dbReference type="EMBL" id="DXHP01000201">
    <property type="protein sequence ID" value="HIW07515.1"/>
    <property type="molecule type" value="Genomic_DNA"/>
</dbReference>
<feature type="domain" description="Cytochrome c assembly protein" evidence="2">
    <location>
        <begin position="66"/>
        <end position="254"/>
    </location>
</feature>
<dbReference type="AlphaFoldDB" id="A0A9D1Q8F7"/>
<keyword evidence="1" id="KW-0472">Membrane</keyword>
<keyword evidence="1" id="KW-1133">Transmembrane helix</keyword>
<evidence type="ECO:0000259" key="2">
    <source>
        <dbReference type="Pfam" id="PF01578"/>
    </source>
</evidence>
<feature type="transmembrane region" description="Helical" evidence="1">
    <location>
        <begin position="166"/>
        <end position="192"/>
    </location>
</feature>
<sequence length="261" mass="29323">MTLVTLNIGLYLLSTLFLLCTLFKKGHNWCLQLSYLTLIAGILSQGTLLSYQIARGDFQQVSAIEALSVAVFVMLIIVVPYVRRHLNTAIGLTIFATIVQTFSLFNTNEVSFSTPSPWLSAHILTSIVAYAILLMASIQALLVYLRDKALKQKKSMMHKLPPIMRMELLLFRLLLIGFIVLTISLLTSFAFFDQWFSPHFIHKTVLTGVAWILYGGILFAHHYYGLRGRAATKFILLTAVILLLGITGTRLIQEYMFASSL</sequence>
<gene>
    <name evidence="3" type="primary">ccsA</name>
    <name evidence="3" type="ORF">H9889_09370</name>
</gene>
<keyword evidence="1" id="KW-0812">Transmembrane</keyword>
<dbReference type="PANTHER" id="PTHR38034:SF1">
    <property type="entry name" value="INNER MEMBRANE PROTEIN YPJD"/>
    <property type="match status" value="1"/>
</dbReference>
<reference evidence="3" key="1">
    <citation type="journal article" date="2021" name="PeerJ">
        <title>Extensive microbial diversity within the chicken gut microbiome revealed by metagenomics and culture.</title>
        <authorList>
            <person name="Gilroy R."/>
            <person name="Ravi A."/>
            <person name="Getino M."/>
            <person name="Pursley I."/>
            <person name="Horton D.L."/>
            <person name="Alikhan N.F."/>
            <person name="Baker D."/>
            <person name="Gharbi K."/>
            <person name="Hall N."/>
            <person name="Watson M."/>
            <person name="Adriaenssens E.M."/>
            <person name="Foster-Nyarko E."/>
            <person name="Jarju S."/>
            <person name="Secka A."/>
            <person name="Antonio M."/>
            <person name="Oren A."/>
            <person name="Chaudhuri R.R."/>
            <person name="La Ragione R."/>
            <person name="Hildebrand F."/>
            <person name="Pallen M.J."/>
        </authorList>
    </citation>
    <scope>NUCLEOTIDE SEQUENCE</scope>
    <source>
        <strain evidence="3">CHK160-9182</strain>
    </source>
</reference>
<feature type="transmembrane region" description="Helical" evidence="1">
    <location>
        <begin position="60"/>
        <end position="82"/>
    </location>
</feature>
<dbReference type="GO" id="GO:0005886">
    <property type="term" value="C:plasma membrane"/>
    <property type="evidence" value="ECO:0007669"/>
    <property type="project" value="TreeGrafter"/>
</dbReference>
<dbReference type="InterPro" id="IPR002541">
    <property type="entry name" value="Cyt_c_assembly"/>
</dbReference>
<name>A0A9D1Q8F7_9GAMM</name>
<reference evidence="3" key="2">
    <citation type="submission" date="2021-04" db="EMBL/GenBank/DDBJ databases">
        <authorList>
            <person name="Gilroy R."/>
        </authorList>
    </citation>
    <scope>NUCLEOTIDE SEQUENCE</scope>
    <source>
        <strain evidence="3">CHK160-9182</strain>
    </source>
</reference>
<feature type="transmembrane region" description="Helical" evidence="1">
    <location>
        <begin position="119"/>
        <end position="145"/>
    </location>
</feature>
<dbReference type="PANTHER" id="PTHR38034">
    <property type="entry name" value="INNER MEMBRANE PROTEIN YPJD"/>
    <property type="match status" value="1"/>
</dbReference>
<proteinExistence type="predicted"/>
<dbReference type="InterPro" id="IPR052372">
    <property type="entry name" value="YpjD/HemX"/>
</dbReference>
<dbReference type="GO" id="GO:0017004">
    <property type="term" value="P:cytochrome complex assembly"/>
    <property type="evidence" value="ECO:0007669"/>
    <property type="project" value="InterPro"/>
</dbReference>
<evidence type="ECO:0000313" key="3">
    <source>
        <dbReference type="EMBL" id="HIW07515.1"/>
    </source>
</evidence>
<comment type="caution">
    <text evidence="3">The sequence shown here is derived from an EMBL/GenBank/DDBJ whole genome shotgun (WGS) entry which is preliminary data.</text>
</comment>
<protein>
    <submittedName>
        <fullName evidence="3">Cytochrome c biogenesis protein CcsA</fullName>
    </submittedName>
</protein>
<organism evidence="3 4">
    <name type="scientific">Candidatus Ignatzschineria merdigallinarum</name>
    <dbReference type="NCBI Taxonomy" id="2838621"/>
    <lineage>
        <taxon>Bacteria</taxon>
        <taxon>Pseudomonadati</taxon>
        <taxon>Pseudomonadota</taxon>
        <taxon>Gammaproteobacteria</taxon>
        <taxon>Cardiobacteriales</taxon>
        <taxon>Ignatzschineriaceae</taxon>
        <taxon>Ignatzschineria</taxon>
    </lineage>
</organism>
<feature type="transmembrane region" description="Helical" evidence="1">
    <location>
        <begin position="234"/>
        <end position="252"/>
    </location>
</feature>
<dbReference type="Proteomes" id="UP000823934">
    <property type="component" value="Unassembled WGS sequence"/>
</dbReference>
<feature type="transmembrane region" description="Helical" evidence="1">
    <location>
        <begin position="35"/>
        <end position="54"/>
    </location>
</feature>
<dbReference type="GO" id="GO:0020037">
    <property type="term" value="F:heme binding"/>
    <property type="evidence" value="ECO:0007669"/>
    <property type="project" value="InterPro"/>
</dbReference>
<evidence type="ECO:0000256" key="1">
    <source>
        <dbReference type="SAM" id="Phobius"/>
    </source>
</evidence>
<feature type="transmembrane region" description="Helical" evidence="1">
    <location>
        <begin position="6"/>
        <end position="23"/>
    </location>
</feature>
<dbReference type="Pfam" id="PF01578">
    <property type="entry name" value="Cytochrom_C_asm"/>
    <property type="match status" value="1"/>
</dbReference>
<evidence type="ECO:0000313" key="4">
    <source>
        <dbReference type="Proteomes" id="UP000823934"/>
    </source>
</evidence>
<accession>A0A9D1Q8F7</accession>
<feature type="transmembrane region" description="Helical" evidence="1">
    <location>
        <begin position="204"/>
        <end position="222"/>
    </location>
</feature>